<organism evidence="2">
    <name type="scientific">Tanacetum cinerariifolium</name>
    <name type="common">Dalmatian daisy</name>
    <name type="synonym">Chrysanthemum cinerariifolium</name>
    <dbReference type="NCBI Taxonomy" id="118510"/>
    <lineage>
        <taxon>Eukaryota</taxon>
        <taxon>Viridiplantae</taxon>
        <taxon>Streptophyta</taxon>
        <taxon>Embryophyta</taxon>
        <taxon>Tracheophyta</taxon>
        <taxon>Spermatophyta</taxon>
        <taxon>Magnoliopsida</taxon>
        <taxon>eudicotyledons</taxon>
        <taxon>Gunneridae</taxon>
        <taxon>Pentapetalae</taxon>
        <taxon>asterids</taxon>
        <taxon>campanulids</taxon>
        <taxon>Asterales</taxon>
        <taxon>Asteraceae</taxon>
        <taxon>Asteroideae</taxon>
        <taxon>Anthemideae</taxon>
        <taxon>Anthemidinae</taxon>
        <taxon>Tanacetum</taxon>
    </lineage>
</organism>
<proteinExistence type="predicted"/>
<dbReference type="AlphaFoldDB" id="A0A699WTV8"/>
<evidence type="ECO:0000313" key="2">
    <source>
        <dbReference type="EMBL" id="GFD49670.1"/>
    </source>
</evidence>
<accession>A0A699WTV8</accession>
<feature type="region of interest" description="Disordered" evidence="1">
    <location>
        <begin position="1"/>
        <end position="54"/>
    </location>
</feature>
<gene>
    <name evidence="2" type="ORF">Tci_921639</name>
</gene>
<feature type="non-terminal residue" evidence="2">
    <location>
        <position position="1"/>
    </location>
</feature>
<sequence length="116" mass="12437">RPLPKQRPRKQEHVGRPQIPGFGSAAHARPPPGGKTRYSSRFSTTGRPRYQNPRPRCSSALLEVVVAAAVHDVAKAFLVHDVGRLAAALARAAVHYVGFAGVELGHLLGKIVVAHV</sequence>
<protein>
    <submittedName>
        <fullName evidence="2">Uncharacterized protein</fullName>
    </submittedName>
</protein>
<name>A0A699WTV8_TANCI</name>
<comment type="caution">
    <text evidence="2">The sequence shown here is derived from an EMBL/GenBank/DDBJ whole genome shotgun (WGS) entry which is preliminary data.</text>
</comment>
<evidence type="ECO:0000256" key="1">
    <source>
        <dbReference type="SAM" id="MobiDB-lite"/>
    </source>
</evidence>
<feature type="compositionally biased region" description="Polar residues" evidence="1">
    <location>
        <begin position="37"/>
        <end position="46"/>
    </location>
</feature>
<dbReference type="EMBL" id="BKCJ011745605">
    <property type="protein sequence ID" value="GFD49670.1"/>
    <property type="molecule type" value="Genomic_DNA"/>
</dbReference>
<reference evidence="2" key="1">
    <citation type="journal article" date="2019" name="Sci. Rep.">
        <title>Draft genome of Tanacetum cinerariifolium, the natural source of mosquito coil.</title>
        <authorList>
            <person name="Yamashiro T."/>
            <person name="Shiraishi A."/>
            <person name="Satake H."/>
            <person name="Nakayama K."/>
        </authorList>
    </citation>
    <scope>NUCLEOTIDE SEQUENCE</scope>
</reference>